<dbReference type="SUPFAM" id="SSF52972">
    <property type="entry name" value="ITPase-like"/>
    <property type="match status" value="1"/>
</dbReference>
<protein>
    <recommendedName>
        <fullName evidence="4">dTTP/UTP pyrophosphatase</fullName>
        <shortName evidence="4">dTTPase/UTPase</shortName>
        <ecNumber evidence="4">3.6.1.9</ecNumber>
    </recommendedName>
    <alternativeName>
        <fullName evidence="4">Nucleoside triphosphate pyrophosphatase</fullName>
    </alternativeName>
    <alternativeName>
        <fullName evidence="4">Nucleotide pyrophosphatase</fullName>
        <shortName evidence="4">Nucleotide PPase</shortName>
    </alternativeName>
</protein>
<keyword evidence="4" id="KW-0963">Cytoplasm</keyword>
<dbReference type="EC" id="3.6.1.9" evidence="4"/>
<keyword evidence="3 4" id="KW-0546">Nucleotide metabolism</keyword>
<dbReference type="Gene3D" id="3.90.950.10">
    <property type="match status" value="1"/>
</dbReference>
<comment type="caution">
    <text evidence="5">The sequence shown here is derived from an EMBL/GenBank/DDBJ whole genome shotgun (WGS) entry which is preliminary data.</text>
</comment>
<evidence type="ECO:0000256" key="3">
    <source>
        <dbReference type="ARBA" id="ARBA00023080"/>
    </source>
</evidence>
<keyword evidence="6" id="KW-1185">Reference proteome</keyword>
<dbReference type="PANTHER" id="PTHR43213">
    <property type="entry name" value="BIFUNCTIONAL DTTP/UTP PYROPHOSPHATASE/METHYLTRANSFERASE PROTEIN-RELATED"/>
    <property type="match status" value="1"/>
</dbReference>
<dbReference type="PIRSF" id="PIRSF006305">
    <property type="entry name" value="Maf"/>
    <property type="match status" value="1"/>
</dbReference>
<comment type="catalytic activity">
    <reaction evidence="4">
        <text>dTTP + H2O = dTMP + diphosphate + H(+)</text>
        <dbReference type="Rhea" id="RHEA:28534"/>
        <dbReference type="ChEBI" id="CHEBI:15377"/>
        <dbReference type="ChEBI" id="CHEBI:15378"/>
        <dbReference type="ChEBI" id="CHEBI:33019"/>
        <dbReference type="ChEBI" id="CHEBI:37568"/>
        <dbReference type="ChEBI" id="CHEBI:63528"/>
        <dbReference type="EC" id="3.6.1.9"/>
    </reaction>
</comment>
<reference evidence="5" key="1">
    <citation type="submission" date="2019-12" db="EMBL/GenBank/DDBJ databases">
        <title>Comparative genomics gives insights into the taxonomy of the Azoarcus-Aromatoleum group and reveals separate origins of nif in the plant-associated Azoarcus and non-plant-associated Aromatoleum sub-groups.</title>
        <authorList>
            <person name="Lafos M."/>
            <person name="Maluk M."/>
            <person name="Batista M."/>
            <person name="Junghare M."/>
            <person name="Carmona M."/>
            <person name="Faoro H."/>
            <person name="Cruz L.M."/>
            <person name="Battistoni F."/>
            <person name="De Souza E."/>
            <person name="Pedrosa F."/>
            <person name="Chen W.-M."/>
            <person name="Poole P.S."/>
            <person name="Dixon R.A."/>
            <person name="James E.K."/>
        </authorList>
    </citation>
    <scope>NUCLEOTIDE SEQUENCE</scope>
    <source>
        <strain evidence="5">LuFRes1</strain>
    </source>
</reference>
<feature type="site" description="Important for substrate specificity" evidence="4">
    <location>
        <position position="88"/>
    </location>
</feature>
<sequence>MTTLQARIYLASRSPRRRELLRQIGVQFELLVFRGGERGEDADVDETPQAGEPVERYVERLALTKAEAGCRRLQWRSLPHQPVLAADTTLELDGQIIGKPVDGPDAAAILRRLSGRTHRVLTAVALSDGSRTRSRTNISEVRFRPLDDAEIRHYVATGEPLDKAGAYGIQGRAALFIDEIRGSYTGIMGLPLFETAQLLESFGYPL</sequence>
<feature type="active site" description="Proton acceptor" evidence="4">
    <location>
        <position position="87"/>
    </location>
</feature>
<evidence type="ECO:0000256" key="4">
    <source>
        <dbReference type="HAMAP-Rule" id="MF_00528"/>
    </source>
</evidence>
<evidence type="ECO:0000313" key="5">
    <source>
        <dbReference type="EMBL" id="NMG26275.1"/>
    </source>
</evidence>
<comment type="subcellular location">
    <subcellularLocation>
        <location evidence="4">Cytoplasm</location>
    </subcellularLocation>
</comment>
<dbReference type="HAMAP" id="MF_00528">
    <property type="entry name" value="Maf"/>
    <property type="match status" value="1"/>
</dbReference>
<dbReference type="Proteomes" id="UP000615989">
    <property type="component" value="Unassembled WGS sequence"/>
</dbReference>
<dbReference type="Pfam" id="PF02545">
    <property type="entry name" value="Maf"/>
    <property type="match status" value="1"/>
</dbReference>
<gene>
    <name evidence="5" type="ORF">GO606_16440</name>
</gene>
<dbReference type="InterPro" id="IPR003697">
    <property type="entry name" value="Maf-like"/>
</dbReference>
<comment type="similarity">
    <text evidence="4">Belongs to the Maf family. YhdE subfamily.</text>
</comment>
<comment type="caution">
    <text evidence="4">Lacks conserved residue(s) required for the propagation of feature annotation.</text>
</comment>
<feature type="site" description="Important for substrate specificity" evidence="4">
    <location>
        <position position="16"/>
    </location>
</feature>
<evidence type="ECO:0000256" key="2">
    <source>
        <dbReference type="ARBA" id="ARBA00022801"/>
    </source>
</evidence>
<accession>A0ABX1PNV7</accession>
<dbReference type="InterPro" id="IPR029001">
    <property type="entry name" value="ITPase-like_fam"/>
</dbReference>
<dbReference type="PANTHER" id="PTHR43213:SF5">
    <property type="entry name" value="BIFUNCTIONAL DTTP_UTP PYROPHOSPHATASE_METHYLTRANSFERASE PROTEIN-RELATED"/>
    <property type="match status" value="1"/>
</dbReference>
<organism evidence="5 6">
    <name type="scientific">Aromatoleum anaerobium</name>
    <dbReference type="NCBI Taxonomy" id="182180"/>
    <lineage>
        <taxon>Bacteria</taxon>
        <taxon>Pseudomonadati</taxon>
        <taxon>Pseudomonadota</taxon>
        <taxon>Betaproteobacteria</taxon>
        <taxon>Rhodocyclales</taxon>
        <taxon>Rhodocyclaceae</taxon>
        <taxon>Aromatoleum</taxon>
    </lineage>
</organism>
<dbReference type="NCBIfam" id="TIGR00172">
    <property type="entry name" value="maf"/>
    <property type="match status" value="1"/>
</dbReference>
<name>A0ABX1PNV7_9RHOO</name>
<comment type="catalytic activity">
    <reaction evidence="4">
        <text>UTP + H2O = UMP + diphosphate + H(+)</text>
        <dbReference type="Rhea" id="RHEA:29395"/>
        <dbReference type="ChEBI" id="CHEBI:15377"/>
        <dbReference type="ChEBI" id="CHEBI:15378"/>
        <dbReference type="ChEBI" id="CHEBI:33019"/>
        <dbReference type="ChEBI" id="CHEBI:46398"/>
        <dbReference type="ChEBI" id="CHEBI:57865"/>
        <dbReference type="EC" id="3.6.1.9"/>
    </reaction>
</comment>
<dbReference type="EMBL" id="WTVG01000062">
    <property type="protein sequence ID" value="NMG26275.1"/>
    <property type="molecule type" value="Genomic_DNA"/>
</dbReference>
<dbReference type="RefSeq" id="WP_169119603.1">
    <property type="nucleotide sequence ID" value="NZ_WTVG02000038.1"/>
</dbReference>
<proteinExistence type="inferred from homology"/>
<comment type="cofactor">
    <cofactor evidence="1 4">
        <name>a divalent metal cation</name>
        <dbReference type="ChEBI" id="CHEBI:60240"/>
    </cofactor>
</comment>
<feature type="site" description="Important for substrate specificity" evidence="4">
    <location>
        <position position="170"/>
    </location>
</feature>
<evidence type="ECO:0000313" key="6">
    <source>
        <dbReference type="Proteomes" id="UP000615989"/>
    </source>
</evidence>
<keyword evidence="2 4" id="KW-0378">Hydrolase</keyword>
<evidence type="ECO:0000256" key="1">
    <source>
        <dbReference type="ARBA" id="ARBA00001968"/>
    </source>
</evidence>
<dbReference type="CDD" id="cd00555">
    <property type="entry name" value="Maf"/>
    <property type="match status" value="1"/>
</dbReference>
<comment type="function">
    <text evidence="4">Nucleoside triphosphate pyrophosphatase that hydrolyzes dTTP and UTP. May have a dual role in cell division arrest and in preventing the incorporation of modified nucleotides into cellular nucleic acids.</text>
</comment>